<evidence type="ECO:0000313" key="1">
    <source>
        <dbReference type="EMBL" id="KAJ9659324.1"/>
    </source>
</evidence>
<sequence>MAGDTSTGSGSGNGLYPYKPSQVAAIIALGLFGISAIIHLINMIRKRTWFYTPLTVGAIMMSAGYLARVFSIKSPDTLIIYIMQSLFIILPPSLYAATIYMIYGRMVLFVGVREASIIRPNWVTKVFVSGDVLAFLLQAGGGGMMAQAGSADLGQKVILVGLFVQLIMFGFFFIVSIVFWRRVRATSAYYTTPQTGKYSWEALLKLMMAAAVIIILRCVFRMIEFGQGHGGYLVSHEVFMYIFDAVPMLIVQVMFHFYHAGDVFPQNAVHRKGSESYINMDER</sequence>
<protein>
    <submittedName>
        <fullName evidence="1">Lipid-translocating exporter-like protein rta1</fullName>
    </submittedName>
</protein>
<dbReference type="Proteomes" id="UP001172386">
    <property type="component" value="Unassembled WGS sequence"/>
</dbReference>
<accession>A0ACC3AC19</accession>
<organism evidence="1 2">
    <name type="scientific">Neophaeococcomyces mojaviensis</name>
    <dbReference type="NCBI Taxonomy" id="3383035"/>
    <lineage>
        <taxon>Eukaryota</taxon>
        <taxon>Fungi</taxon>
        <taxon>Dikarya</taxon>
        <taxon>Ascomycota</taxon>
        <taxon>Pezizomycotina</taxon>
        <taxon>Eurotiomycetes</taxon>
        <taxon>Chaetothyriomycetidae</taxon>
        <taxon>Chaetothyriales</taxon>
        <taxon>Chaetothyriales incertae sedis</taxon>
        <taxon>Neophaeococcomyces</taxon>
    </lineage>
</organism>
<comment type="caution">
    <text evidence="1">The sequence shown here is derived from an EMBL/GenBank/DDBJ whole genome shotgun (WGS) entry which is preliminary data.</text>
</comment>
<name>A0ACC3AC19_9EURO</name>
<evidence type="ECO:0000313" key="2">
    <source>
        <dbReference type="Proteomes" id="UP001172386"/>
    </source>
</evidence>
<keyword evidence="2" id="KW-1185">Reference proteome</keyword>
<proteinExistence type="predicted"/>
<dbReference type="EMBL" id="JAPDRQ010000041">
    <property type="protein sequence ID" value="KAJ9659324.1"/>
    <property type="molecule type" value="Genomic_DNA"/>
</dbReference>
<gene>
    <name evidence="1" type="primary">RTA1</name>
    <name evidence="1" type="ORF">H2198_003200</name>
</gene>
<reference evidence="1" key="1">
    <citation type="submission" date="2022-10" db="EMBL/GenBank/DDBJ databases">
        <title>Culturing micro-colonial fungi from biological soil crusts in the Mojave desert and describing Neophaeococcomyces mojavensis, and introducing the new genera and species Taxawa tesnikishii.</title>
        <authorList>
            <person name="Kurbessoian T."/>
            <person name="Stajich J.E."/>
        </authorList>
    </citation>
    <scope>NUCLEOTIDE SEQUENCE</scope>
    <source>
        <strain evidence="1">JES_112</strain>
    </source>
</reference>